<dbReference type="EMBL" id="JAPFFF010000547">
    <property type="protein sequence ID" value="KAK8834034.1"/>
    <property type="molecule type" value="Genomic_DNA"/>
</dbReference>
<dbReference type="InterPro" id="IPR007856">
    <property type="entry name" value="SapB_1"/>
</dbReference>
<name>A0ABR2HEC7_9EUKA</name>
<dbReference type="PROSITE" id="PS50015">
    <property type="entry name" value="SAP_B"/>
    <property type="match status" value="6"/>
</dbReference>
<dbReference type="InterPro" id="IPR008373">
    <property type="entry name" value="Saposin"/>
</dbReference>
<protein>
    <recommendedName>
        <fullName evidence="3">Saposin B-type domain-containing protein</fullName>
    </recommendedName>
</protein>
<feature type="domain" description="Saposin B-type" evidence="3">
    <location>
        <begin position="34"/>
        <end position="115"/>
    </location>
</feature>
<dbReference type="InterPro" id="IPR008138">
    <property type="entry name" value="SapB_2"/>
</dbReference>
<dbReference type="PANTHER" id="PTHR11480:SF3">
    <property type="entry name" value="BCDNA.GH08312"/>
    <property type="match status" value="1"/>
</dbReference>
<evidence type="ECO:0000313" key="4">
    <source>
        <dbReference type="EMBL" id="KAK8834034.1"/>
    </source>
</evidence>
<evidence type="ECO:0000313" key="5">
    <source>
        <dbReference type="EMBL" id="KAK8845076.1"/>
    </source>
</evidence>
<dbReference type="PRINTS" id="PR01797">
    <property type="entry name" value="SAPOSIN"/>
</dbReference>
<dbReference type="EMBL" id="JAPFFF010000031">
    <property type="protein sequence ID" value="KAK8845076.1"/>
    <property type="molecule type" value="Genomic_DNA"/>
</dbReference>
<dbReference type="Proteomes" id="UP001470230">
    <property type="component" value="Unassembled WGS sequence"/>
</dbReference>
<reference evidence="5 6" key="1">
    <citation type="submission" date="2024-04" db="EMBL/GenBank/DDBJ databases">
        <title>Tritrichomonas musculus Genome.</title>
        <authorList>
            <person name="Alves-Ferreira E."/>
            <person name="Grigg M."/>
            <person name="Lorenzi H."/>
            <person name="Galac M."/>
        </authorList>
    </citation>
    <scope>NUCLEOTIDE SEQUENCE [LARGE SCALE GENOMIC DNA]</scope>
    <source>
        <strain evidence="5 6">EAF2021</strain>
    </source>
</reference>
<keyword evidence="6" id="KW-1185">Reference proteome</keyword>
<dbReference type="InterPro" id="IPR008139">
    <property type="entry name" value="SaposinB_dom"/>
</dbReference>
<feature type="domain" description="Saposin B-type" evidence="3">
    <location>
        <begin position="234"/>
        <end position="315"/>
    </location>
</feature>
<feature type="domain" description="Saposin B-type" evidence="3">
    <location>
        <begin position="135"/>
        <end position="216"/>
    </location>
</feature>
<evidence type="ECO:0000256" key="1">
    <source>
        <dbReference type="ARBA" id="ARBA00023157"/>
    </source>
</evidence>
<evidence type="ECO:0000256" key="2">
    <source>
        <dbReference type="ARBA" id="ARBA00023180"/>
    </source>
</evidence>
<accession>A0ABR2HEC7</accession>
<dbReference type="SMART" id="SM00741">
    <property type="entry name" value="SapB"/>
    <property type="match status" value="6"/>
</dbReference>
<sequence length="628" mass="71560">MIFFLTFFSISISRRPKVIEYVQFAHPSPRIYDNAIGCDMCNKIVAYIHKLLNDKTVESEIESLLESFCATFPSPYDTLCKALTESYVPTIIEWIDQGITSNEICTKFGFCSSEKKVSRKFPGRIAIPKDKKYLKGTGCDLCKKLVEYVEQLLEDKTIDDELVNLAKQLCATFPSPYDSLCSTVVGQYLPFIIKWIDQGLQSSDICKTIGLCETKLRKAVRIPSKLALPDGYQNGVGCDMCKKVVQYIEQLLKDQKTEEEIALLVEEVCKFFPSPYDSLCDSICEQYVPAIMQYIEQGIEVLDICSSLGLCSTNKIKKANTKRKVYGKMALPSPRIYDNSIGCDMCKKVIQYIEQLLKDEKVEEEIAQLVSSLCTNFPSPYDSLCKGIVELYIPQIIEYIEKDMEVLDICSTIGLCSPSQNKKVVKKRVVYGKMALPSPRIYDNSIGCDMCKKVIQYIEQLLKDEKVEEEIAQLVSSLCTNFPSPYDSLCKGIVELYVPQIIEYIEKDMEVLDICSTIGLCSEEIVSKIKKQRARTTTVNHRQQKKHTYISNSEETCETCKKWFKWATDKLSDITIEGLWKLIHEECPKVPYLKYFCEIINEQNIKTFVDLIVAQAPPEKACGWTHLC</sequence>
<organism evidence="5 6">
    <name type="scientific">Tritrichomonas musculus</name>
    <dbReference type="NCBI Taxonomy" id="1915356"/>
    <lineage>
        <taxon>Eukaryota</taxon>
        <taxon>Metamonada</taxon>
        <taxon>Parabasalia</taxon>
        <taxon>Tritrichomonadida</taxon>
        <taxon>Tritrichomonadidae</taxon>
        <taxon>Tritrichomonas</taxon>
    </lineage>
</organism>
<evidence type="ECO:0000259" key="3">
    <source>
        <dbReference type="PROSITE" id="PS50015"/>
    </source>
</evidence>
<keyword evidence="1" id="KW-1015">Disulfide bond</keyword>
<proteinExistence type="predicted"/>
<comment type="caution">
    <text evidence="5">The sequence shown here is derived from an EMBL/GenBank/DDBJ whole genome shotgun (WGS) entry which is preliminary data.</text>
</comment>
<dbReference type="InterPro" id="IPR051428">
    <property type="entry name" value="Sphingo_Act-Surfact_Prot"/>
</dbReference>
<dbReference type="Pfam" id="PF03489">
    <property type="entry name" value="SapB_2"/>
    <property type="match status" value="4"/>
</dbReference>
<keyword evidence="2" id="KW-0325">Glycoprotein</keyword>
<dbReference type="Gene3D" id="1.10.225.10">
    <property type="entry name" value="Saposin-like"/>
    <property type="match status" value="6"/>
</dbReference>
<gene>
    <name evidence="5" type="ORF">M9Y10_021254</name>
    <name evidence="4" type="ORF">M9Y10_036953</name>
</gene>
<dbReference type="InterPro" id="IPR011001">
    <property type="entry name" value="Saposin-like"/>
</dbReference>
<dbReference type="PANTHER" id="PTHR11480">
    <property type="entry name" value="SAPOSIN-RELATED"/>
    <property type="match status" value="1"/>
</dbReference>
<dbReference type="Pfam" id="PF05184">
    <property type="entry name" value="SapB_1"/>
    <property type="match status" value="5"/>
</dbReference>
<dbReference type="SUPFAM" id="SSF47862">
    <property type="entry name" value="Saposin"/>
    <property type="match status" value="5"/>
</dbReference>
<feature type="domain" description="Saposin B-type" evidence="3">
    <location>
        <begin position="339"/>
        <end position="420"/>
    </location>
</feature>
<feature type="domain" description="Saposin B-type" evidence="3">
    <location>
        <begin position="444"/>
        <end position="525"/>
    </location>
</feature>
<evidence type="ECO:0000313" key="6">
    <source>
        <dbReference type="Proteomes" id="UP001470230"/>
    </source>
</evidence>
<feature type="domain" description="Saposin B-type" evidence="3">
    <location>
        <begin position="553"/>
        <end position="628"/>
    </location>
</feature>